<keyword evidence="5" id="KW-0256">Endoplasmic reticulum</keyword>
<name>Q9FGZ2_ARATH</name>
<evidence type="ECO:0000313" key="9">
    <source>
        <dbReference type="EMBL" id="BAB10767.1"/>
    </source>
</evidence>
<dbReference type="GO" id="GO:0072546">
    <property type="term" value="C:EMC complex"/>
    <property type="evidence" value="ECO:0007669"/>
    <property type="project" value="InterPro"/>
</dbReference>
<evidence type="ECO:0000256" key="8">
    <source>
        <dbReference type="SAM" id="Phobius"/>
    </source>
</evidence>
<evidence type="ECO:0000256" key="4">
    <source>
        <dbReference type="ARBA" id="ARBA00022692"/>
    </source>
</evidence>
<evidence type="ECO:0000256" key="3">
    <source>
        <dbReference type="ARBA" id="ARBA00020827"/>
    </source>
</evidence>
<dbReference type="PANTHER" id="PTHR20994">
    <property type="entry name" value="ER MEMBRANE PROTEIN COMPLEX SUBUNIT 6"/>
    <property type="match status" value="1"/>
</dbReference>
<feature type="transmembrane region" description="Helical" evidence="8">
    <location>
        <begin position="36"/>
        <end position="65"/>
    </location>
</feature>
<dbReference type="InterPro" id="IPR029008">
    <property type="entry name" value="EMC6-like"/>
</dbReference>
<dbReference type="EMBL" id="AB023033">
    <property type="protein sequence ID" value="BAB10767.1"/>
    <property type="molecule type" value="Genomic_DNA"/>
</dbReference>
<protein>
    <recommendedName>
        <fullName evidence="3">ER membrane protein complex subunit 6</fullName>
    </recommendedName>
</protein>
<comment type="subcellular location">
    <subcellularLocation>
        <location evidence="1">Endoplasmic reticulum membrane</location>
        <topology evidence="1">Multi-pass membrane protein</topology>
    </subcellularLocation>
</comment>
<proteinExistence type="inferred from homology"/>
<accession>Q9FGZ2</accession>
<organism evidence="9">
    <name type="scientific">Arabidopsis thaliana</name>
    <name type="common">Mouse-ear cress</name>
    <dbReference type="NCBI Taxonomy" id="3702"/>
    <lineage>
        <taxon>Eukaryota</taxon>
        <taxon>Viridiplantae</taxon>
        <taxon>Streptophyta</taxon>
        <taxon>Embryophyta</taxon>
        <taxon>Tracheophyta</taxon>
        <taxon>Spermatophyta</taxon>
        <taxon>Magnoliopsida</taxon>
        <taxon>eudicotyledons</taxon>
        <taxon>Gunneridae</taxon>
        <taxon>Pentapetalae</taxon>
        <taxon>rosids</taxon>
        <taxon>malvids</taxon>
        <taxon>Brassicales</taxon>
        <taxon>Brassicaceae</taxon>
        <taxon>Camelineae</taxon>
        <taxon>Arabidopsis</taxon>
    </lineage>
</organism>
<dbReference type="ExpressionAtlas" id="Q9FGZ2">
    <property type="expression patterns" value="baseline and differential"/>
</dbReference>
<dbReference type="AlphaFoldDB" id="Q9FGZ2"/>
<evidence type="ECO:0000256" key="6">
    <source>
        <dbReference type="ARBA" id="ARBA00022989"/>
    </source>
</evidence>
<dbReference type="Pfam" id="PF07019">
    <property type="entry name" value="EMC6"/>
    <property type="match status" value="1"/>
</dbReference>
<keyword evidence="6 8" id="KW-1133">Transmembrane helix</keyword>
<evidence type="ECO:0000256" key="7">
    <source>
        <dbReference type="ARBA" id="ARBA00023136"/>
    </source>
</evidence>
<dbReference type="InterPro" id="IPR008504">
    <property type="entry name" value="Emc6"/>
</dbReference>
<evidence type="ECO:0000256" key="1">
    <source>
        <dbReference type="ARBA" id="ARBA00004477"/>
    </source>
</evidence>
<reference evidence="9" key="1">
    <citation type="journal article" date="2000" name="DNA Res.">
        <title>Structural analysis of Arabidopsis thaliana chromosome 5. X. Sequence features of the regions of 3,076,755 bp covered by sixty P1 and TAC clones.</title>
        <authorList>
            <person name="Sato S."/>
            <person name="Nakamura Y."/>
            <person name="Kaneko T."/>
            <person name="Katoh T."/>
            <person name="Asamizu E."/>
            <person name="Kotani H."/>
            <person name="Tabata S."/>
        </authorList>
    </citation>
    <scope>NUCLEOTIDE SEQUENCE [LARGE SCALE GENOMIC DNA]</scope>
</reference>
<keyword evidence="4 8" id="KW-0812">Transmembrane</keyword>
<comment type="similarity">
    <text evidence="2">Belongs to the EMC6 family.</text>
</comment>
<dbReference type="PANTHER" id="PTHR20994:SF0">
    <property type="entry name" value="ER MEMBRANE PROTEIN COMPLEX SUBUNIT 6"/>
    <property type="match status" value="1"/>
</dbReference>
<reference key="2">
    <citation type="journal article" date="2000" name="Nature">
        <title>Sequence and analysis of chromosome 5 of the plant Arabidopsis thaliana.</title>
        <authorList>
            <consortium name="Kazusa DNA Research Institute"/>
            <consortium name="Cold Spring Harbor and Washington University in St Louis Sequencing Consortium"/>
            <consortium name="European Union Arabidopsis Genome Sequencing Consortium"/>
            <person name="Tabata S."/>
            <person name="Kaneko T."/>
            <person name="Nakamura Y."/>
            <person name="Kotani H."/>
            <person name="Kato T."/>
            <person name="Asamizu E."/>
            <person name="Miyajima N."/>
            <person name="Sasamoto S."/>
            <person name="Kimura T."/>
            <person name="Hosouchi T."/>
            <person name="Kawashima K."/>
            <person name="Kohara M."/>
            <person name="Matsumoto M."/>
            <person name="Matsuno A."/>
            <person name="Muraki A."/>
            <person name="Nakayama S."/>
            <person name="Nakazaki N."/>
            <person name="Naruo K."/>
            <person name="Okumura S."/>
            <person name="Shinpo S."/>
            <person name="Takeuchi C."/>
            <person name="Wada T."/>
            <person name="Watanabe A."/>
            <person name="Yamada M."/>
            <person name="Yasuda M."/>
            <person name="Sato S."/>
            <person name="de la Bastide M."/>
            <person name="Huang E."/>
            <person name="Spiegel L."/>
            <person name="Gnoj L."/>
            <person name="O'Shaughnessy A."/>
            <person name="Preston R."/>
            <person name="Habermann K."/>
            <person name="Murray J."/>
            <person name="Johnson D."/>
            <person name="Rohlfing T."/>
            <person name="Nelson J."/>
            <person name="Stoneking T."/>
            <person name="Pepin K."/>
            <person name="Spieth J."/>
            <person name="Sekhon M."/>
            <person name="Armstrong J."/>
            <person name="Becker M."/>
            <person name="Belter E."/>
            <person name="Cordum H."/>
            <person name="Cordes M."/>
            <person name="Courtney L."/>
            <person name="Courtney W."/>
            <person name="Dante M."/>
            <person name="Du H."/>
            <person name="Edwards J."/>
            <person name="Fryman J."/>
            <person name="Haakensen B."/>
            <person name="Lamar E."/>
            <person name="Latreille P."/>
            <person name="Leonard S."/>
            <person name="Meyer R."/>
            <person name="Mulvaney E."/>
            <person name="Ozersky P."/>
            <person name="Riley A."/>
            <person name="Strowmatt C."/>
            <person name="Wagner-McPherson C."/>
            <person name="Wollam A."/>
            <person name="Yoakum M."/>
            <person name="Bell M."/>
            <person name="Dedhia N."/>
            <person name="Parnell L."/>
            <person name="Shah R."/>
            <person name="Rodriguez M."/>
            <person name="See L.H."/>
            <person name="Vil D."/>
            <person name="Baker J."/>
            <person name="Kirchoff K."/>
            <person name="Toth K."/>
            <person name="King L."/>
            <person name="Bahret A."/>
            <person name="Miller B."/>
            <person name="Marra M."/>
            <person name="Martienssen R."/>
            <person name="McCombie W.R."/>
            <person name="Wilson R.K."/>
            <person name="Murphy G."/>
            <person name="Bancroft I."/>
            <person name="Volckaert G."/>
            <person name="Wambutt R."/>
            <person name="Dusterhoft A."/>
            <person name="Stiekema W."/>
            <person name="Pohl T."/>
            <person name="Entian K.D."/>
            <person name="Terryn N."/>
            <person name="Hartley N."/>
            <person name="Bent E."/>
            <person name="Johnson S."/>
            <person name="Langham S.A."/>
            <person name="McCullagh B."/>
            <person name="Robben J."/>
            <person name="Grymonprez B."/>
            <person name="Zimmermann W."/>
            <person name="Ramsperger U."/>
            <person name="Wedler H."/>
            <person name="Balke K."/>
            <person name="Wedler E."/>
            <person name="Peters S."/>
            <person name="van Staveren M."/>
            <person name="Dirkse W."/>
            <person name="Mooijman P."/>
            <person name="Lankhorst R.K."/>
            <person name="Weitzenegger T."/>
            <person name="Bothe G."/>
            <person name="Rose M."/>
            <person name="Hauf J."/>
            <person name="Berneiser S."/>
            <person name="Hempel S."/>
            <person name="Feldpausch M."/>
            <person name="Lamberth S."/>
            <person name="Villarroel R."/>
            <person name="Gielen J."/>
            <person name="Ardiles W."/>
            <person name="Bents O."/>
            <person name="Lemcke K."/>
            <person name="Kolesov G."/>
            <person name="Mayer K."/>
            <person name="Rudd S."/>
            <person name="Schoof H."/>
            <person name="Schueller C."/>
            <person name="Zaccaria P."/>
            <person name="Mewes H.W."/>
            <person name="Bevan M."/>
            <person name="Fransz P."/>
        </authorList>
    </citation>
    <scope>NUCLEOTIDE SEQUENCE [LARGE SCALE GENOMIC DNA]</scope>
    <source>
        <strain>cv. Columbia</strain>
    </source>
</reference>
<evidence type="ECO:0000256" key="5">
    <source>
        <dbReference type="ARBA" id="ARBA00022824"/>
    </source>
</evidence>
<keyword evidence="7 8" id="KW-0472">Membrane</keyword>
<evidence type="ECO:0000256" key="2">
    <source>
        <dbReference type="ARBA" id="ARBA00009436"/>
    </source>
</evidence>
<sequence length="159" mass="17482">MGSSEKRSKDIMSDIPTFSAENLQNNLKVIQNSRTFLSIIAGVLAGIIGFNGLIGFVFYFVVMLITSVGLMAKAGFSADLYFDSWNRVLFDGFLGGLMNQVYAQLENSSLYSLFVSVGFLNNGVDLRMTWCTYSEGTSAPDEDGETAHKIEFGFCSLFI</sequence>